<keyword evidence="2" id="KW-1185">Reference proteome</keyword>
<comment type="caution">
    <text evidence="1">The sequence shown here is derived from an EMBL/GenBank/DDBJ whole genome shotgun (WGS) entry which is preliminary data.</text>
</comment>
<dbReference type="AlphaFoldDB" id="A0A3M7QX17"/>
<sequence>MQKPEYSNPIVSKHFQILIKKGKEKTVQICRINLQKIKLIKKTVDIQISSTSPLDLNLSNEQTFCA</sequence>
<reference evidence="1 2" key="1">
    <citation type="journal article" date="2018" name="Sci. Rep.">
        <title>Genomic signatures of local adaptation to the degree of environmental predictability in rotifers.</title>
        <authorList>
            <person name="Franch-Gras L."/>
            <person name="Hahn C."/>
            <person name="Garcia-Roger E.M."/>
            <person name="Carmona M.J."/>
            <person name="Serra M."/>
            <person name="Gomez A."/>
        </authorList>
    </citation>
    <scope>NUCLEOTIDE SEQUENCE [LARGE SCALE GENOMIC DNA]</scope>
    <source>
        <strain evidence="1">HYR1</strain>
    </source>
</reference>
<proteinExistence type="predicted"/>
<dbReference type="Proteomes" id="UP000276133">
    <property type="component" value="Unassembled WGS sequence"/>
</dbReference>
<dbReference type="EMBL" id="REGN01004876">
    <property type="protein sequence ID" value="RNA15833.1"/>
    <property type="molecule type" value="Genomic_DNA"/>
</dbReference>
<accession>A0A3M7QX17</accession>
<evidence type="ECO:0000313" key="1">
    <source>
        <dbReference type="EMBL" id="RNA15833.1"/>
    </source>
</evidence>
<organism evidence="1 2">
    <name type="scientific">Brachionus plicatilis</name>
    <name type="common">Marine rotifer</name>
    <name type="synonym">Brachionus muelleri</name>
    <dbReference type="NCBI Taxonomy" id="10195"/>
    <lineage>
        <taxon>Eukaryota</taxon>
        <taxon>Metazoa</taxon>
        <taxon>Spiralia</taxon>
        <taxon>Gnathifera</taxon>
        <taxon>Rotifera</taxon>
        <taxon>Eurotatoria</taxon>
        <taxon>Monogononta</taxon>
        <taxon>Pseudotrocha</taxon>
        <taxon>Ploima</taxon>
        <taxon>Brachionidae</taxon>
        <taxon>Brachionus</taxon>
    </lineage>
</organism>
<name>A0A3M7QX17_BRAPC</name>
<protein>
    <submittedName>
        <fullName evidence="1">Uncharacterized protein</fullName>
    </submittedName>
</protein>
<gene>
    <name evidence="1" type="ORF">BpHYR1_020383</name>
</gene>
<evidence type="ECO:0000313" key="2">
    <source>
        <dbReference type="Proteomes" id="UP000276133"/>
    </source>
</evidence>